<dbReference type="AlphaFoldDB" id="A0A829MCW1"/>
<name>A0A829MCW1_9MYCO</name>
<dbReference type="EMBL" id="AYTF01000002">
    <property type="protein sequence ID" value="ESV62266.1"/>
    <property type="molecule type" value="Genomic_DNA"/>
</dbReference>
<proteinExistence type="predicted"/>
<keyword evidence="1" id="KW-0449">Lipoprotein</keyword>
<gene>
    <name evidence="1" type="ORF">L833_4671</name>
</gene>
<sequence>MTTVLAVIEVLLLLASCAFLVLTYRSHGQIKADFKEMEVNCQRIAEAHKKLDEQIRGLFQ</sequence>
<reference evidence="1 2" key="1">
    <citation type="journal article" date="2014" name="Emerg. Infect. Dis.">
        <title>High-level Relatedness among Mycobacterium abscessus subsp. massiliense Strains from Widely Separated Outbreaks.</title>
        <authorList>
            <person name="Tettelin H."/>
            <person name="Davidson R.M."/>
            <person name="Agrawal S."/>
            <person name="Aitken M.L."/>
            <person name="Shallom S."/>
            <person name="Hasan N.A."/>
            <person name="Strong M."/>
            <person name="Nogueira de Moura V.C."/>
            <person name="De Groote M.A."/>
            <person name="Duarte R.S."/>
            <person name="Hine E."/>
            <person name="Parankush S."/>
            <person name="Su Q."/>
            <person name="Daugherty S.C."/>
            <person name="Fraser C.M."/>
            <person name="Brown-Elliott B.A."/>
            <person name="Wallace R.J.Jr."/>
            <person name="Holland S.M."/>
            <person name="Sampaio E.P."/>
            <person name="Olivier K.N."/>
            <person name="Jackson M."/>
            <person name="Zelazny A.M."/>
        </authorList>
    </citation>
    <scope>NUCLEOTIDE SEQUENCE [LARGE SCALE GENOMIC DNA]</scope>
    <source>
        <strain evidence="1 2">MAB_091912_2446</strain>
    </source>
</reference>
<organism evidence="1 2">
    <name type="scientific">Mycobacteroides abscessus MAB_091912_2446</name>
    <dbReference type="NCBI Taxonomy" id="1335414"/>
    <lineage>
        <taxon>Bacteria</taxon>
        <taxon>Bacillati</taxon>
        <taxon>Actinomycetota</taxon>
        <taxon>Actinomycetes</taxon>
        <taxon>Mycobacteriales</taxon>
        <taxon>Mycobacteriaceae</taxon>
        <taxon>Mycobacteroides</taxon>
        <taxon>Mycobacteroides abscessus</taxon>
    </lineage>
</organism>
<evidence type="ECO:0000313" key="2">
    <source>
        <dbReference type="Proteomes" id="UP000018502"/>
    </source>
</evidence>
<evidence type="ECO:0000313" key="1">
    <source>
        <dbReference type="EMBL" id="ESV62266.1"/>
    </source>
</evidence>
<dbReference type="Proteomes" id="UP000018502">
    <property type="component" value="Unassembled WGS sequence"/>
</dbReference>
<protein>
    <submittedName>
        <fullName evidence="1">Putative lipoprotein</fullName>
    </submittedName>
</protein>
<accession>A0A829MCW1</accession>
<comment type="caution">
    <text evidence="1">The sequence shown here is derived from an EMBL/GenBank/DDBJ whole genome shotgun (WGS) entry which is preliminary data.</text>
</comment>